<reference evidence="2 3" key="1">
    <citation type="submission" date="2019-02" db="EMBL/GenBank/DDBJ databases">
        <title>Deep-cultivation of Planctomycetes and their phenomic and genomic characterization uncovers novel biology.</title>
        <authorList>
            <person name="Wiegand S."/>
            <person name="Jogler M."/>
            <person name="Boedeker C."/>
            <person name="Pinto D."/>
            <person name="Vollmers J."/>
            <person name="Rivas-Marin E."/>
            <person name="Kohn T."/>
            <person name="Peeters S.H."/>
            <person name="Heuer A."/>
            <person name="Rast P."/>
            <person name="Oberbeckmann S."/>
            <person name="Bunk B."/>
            <person name="Jeske O."/>
            <person name="Meyerdierks A."/>
            <person name="Storesund J.E."/>
            <person name="Kallscheuer N."/>
            <person name="Luecker S."/>
            <person name="Lage O.M."/>
            <person name="Pohl T."/>
            <person name="Merkel B.J."/>
            <person name="Hornburger P."/>
            <person name="Mueller R.-W."/>
            <person name="Bruemmer F."/>
            <person name="Labrenz M."/>
            <person name="Spormann A.M."/>
            <person name="Op den Camp H."/>
            <person name="Overmann J."/>
            <person name="Amann R."/>
            <person name="Jetten M.S.M."/>
            <person name="Mascher T."/>
            <person name="Medema M.H."/>
            <person name="Devos D.P."/>
            <person name="Kaster A.-K."/>
            <person name="Ovreas L."/>
            <person name="Rohde M."/>
            <person name="Galperin M.Y."/>
            <person name="Jogler C."/>
        </authorList>
    </citation>
    <scope>NUCLEOTIDE SEQUENCE [LARGE SCALE GENOMIC DNA]</scope>
    <source>
        <strain evidence="2 3">ElP</strain>
    </source>
</reference>
<gene>
    <name evidence="2" type="ORF">ElP_39510</name>
</gene>
<protein>
    <submittedName>
        <fullName evidence="2">Uncharacterized protein</fullName>
    </submittedName>
</protein>
<dbReference type="KEGG" id="tpla:ElP_39510"/>
<evidence type="ECO:0000313" key="2">
    <source>
        <dbReference type="EMBL" id="QDV36041.1"/>
    </source>
</evidence>
<organism evidence="2 3">
    <name type="scientific">Tautonia plasticadhaerens</name>
    <dbReference type="NCBI Taxonomy" id="2527974"/>
    <lineage>
        <taxon>Bacteria</taxon>
        <taxon>Pseudomonadati</taxon>
        <taxon>Planctomycetota</taxon>
        <taxon>Planctomycetia</taxon>
        <taxon>Isosphaerales</taxon>
        <taxon>Isosphaeraceae</taxon>
        <taxon>Tautonia</taxon>
    </lineage>
</organism>
<proteinExistence type="predicted"/>
<dbReference type="AlphaFoldDB" id="A0A518H5C6"/>
<dbReference type="Proteomes" id="UP000317835">
    <property type="component" value="Chromosome"/>
</dbReference>
<evidence type="ECO:0000313" key="3">
    <source>
        <dbReference type="Proteomes" id="UP000317835"/>
    </source>
</evidence>
<feature type="compositionally biased region" description="Polar residues" evidence="1">
    <location>
        <begin position="21"/>
        <end position="31"/>
    </location>
</feature>
<name>A0A518H5C6_9BACT</name>
<accession>A0A518H5C6</accession>
<feature type="compositionally biased region" description="Basic and acidic residues" evidence="1">
    <location>
        <begin position="1"/>
        <end position="19"/>
    </location>
</feature>
<evidence type="ECO:0000256" key="1">
    <source>
        <dbReference type="SAM" id="MobiDB-lite"/>
    </source>
</evidence>
<dbReference type="EMBL" id="CP036426">
    <property type="protein sequence ID" value="QDV36041.1"/>
    <property type="molecule type" value="Genomic_DNA"/>
</dbReference>
<feature type="region of interest" description="Disordered" evidence="1">
    <location>
        <begin position="1"/>
        <end position="31"/>
    </location>
</feature>
<sequence>MMGRDARERVPSSLDDHRARQSTFNASSQGQWDGFAGHRRAVSNLLGAGEVRGGEATRLCVLGAGNTNDLDLPGLLEAHREVHLVDLDGEALGMGATRQGVYEHPGLRLHGGLDVSSMLDAFSGWSPRAEVGPADLAAMAGWPSGRVALALPGPFDRVASTCLLSQLVETACHVLGDRHPRIGEAVSAIRAGHLRLLARLTRPGGSATLITDVVSTRSYPALSNVPEQDYPDLLPRLARSRQHILGLHPGELMAAIRGDSALAGTLSGLEPIRPWGWRLHDRVYLVWAVRMKVGPGRW</sequence>
<keyword evidence="3" id="KW-1185">Reference proteome</keyword>
<dbReference type="RefSeq" id="WP_231749183.1">
    <property type="nucleotide sequence ID" value="NZ_CP036426.1"/>
</dbReference>